<protein>
    <submittedName>
        <fullName evidence="4">Glycosyltransferase family 2 protein</fullName>
    </submittedName>
</protein>
<dbReference type="Pfam" id="PF13704">
    <property type="entry name" value="Glyco_tranf_2_4"/>
    <property type="match status" value="1"/>
</dbReference>
<organism evidence="4 5">
    <name type="scientific">Parasedimentitalea denitrificans</name>
    <dbReference type="NCBI Taxonomy" id="2211118"/>
    <lineage>
        <taxon>Bacteria</taxon>
        <taxon>Pseudomonadati</taxon>
        <taxon>Pseudomonadota</taxon>
        <taxon>Alphaproteobacteria</taxon>
        <taxon>Rhodobacterales</taxon>
        <taxon>Paracoccaceae</taxon>
        <taxon>Parasedimentitalea</taxon>
    </lineage>
</organism>
<evidence type="ECO:0000256" key="1">
    <source>
        <dbReference type="ARBA" id="ARBA00004167"/>
    </source>
</evidence>
<keyword evidence="3" id="KW-1133">Transmembrane helix</keyword>
<name>A0ABX0WCI9_9RHOB</name>
<dbReference type="Proteomes" id="UP001429564">
    <property type="component" value="Unassembled WGS sequence"/>
</dbReference>
<sequence length="356" mass="40253">MKNEGPFILEWVAHHLCIGFDHFLVYTNDCDDGTVELLDALANAGIVTRIDNPYQLMGQPKPQRGALKHAEGLDLVRNADWVLVSDVDEFVNIHVGDGSLDALVKAVGSAEIISMQWRLFGSSNIDHYEDLPIVKQHSYCAPKFCPRPVQAWGIKSMFRPGPLPAGQFANIGVHRPTGKKTTTPVTWVNGSGKQLPRKFNENGWRLGIGTYGYDLVTLNHYSVRNAESYLVKKDRGRVNHVNRDQGEAYWLRMNFNMSHDLSLQTALPEIERRIAELKTLPNVASCHLHAVKTHKEKIKALMTRDDMIELYREITSPRSKLLSRFLNMLTKEHFADGPRTVPDDLVSKLEQVPYFG</sequence>
<comment type="subcellular location">
    <subcellularLocation>
        <location evidence="1">Membrane</location>
        <topology evidence="1">Single-pass membrane protein</topology>
    </subcellularLocation>
</comment>
<comment type="caution">
    <text evidence="4">The sequence shown here is derived from an EMBL/GenBank/DDBJ whole genome shotgun (WGS) entry which is preliminary data.</text>
</comment>
<reference evidence="4 5" key="1">
    <citation type="submission" date="2018-05" db="EMBL/GenBank/DDBJ databases">
        <authorList>
            <person name="Zhang Y.-J."/>
        </authorList>
    </citation>
    <scope>NUCLEOTIDE SEQUENCE [LARGE SCALE GENOMIC DNA]</scope>
    <source>
        <strain evidence="4 5">CY04</strain>
    </source>
</reference>
<evidence type="ECO:0000256" key="3">
    <source>
        <dbReference type="ARBA" id="ARBA00022989"/>
    </source>
</evidence>
<proteinExistence type="predicted"/>
<keyword evidence="2" id="KW-0812">Transmembrane</keyword>
<keyword evidence="5" id="KW-1185">Reference proteome</keyword>
<evidence type="ECO:0000313" key="5">
    <source>
        <dbReference type="Proteomes" id="UP001429564"/>
    </source>
</evidence>
<accession>A0ABX0WCI9</accession>
<evidence type="ECO:0000313" key="4">
    <source>
        <dbReference type="EMBL" id="NIZ62987.1"/>
    </source>
</evidence>
<dbReference type="PANTHER" id="PTHR21461:SF69">
    <property type="entry name" value="GLYCOSYLTRANSFERASE FAMILY 92 PROTEIN"/>
    <property type="match status" value="1"/>
</dbReference>
<gene>
    <name evidence="4" type="ORF">DL239_18640</name>
</gene>
<keyword evidence="3" id="KW-0472">Membrane</keyword>
<dbReference type="EMBL" id="QHLQ01000025">
    <property type="protein sequence ID" value="NIZ62987.1"/>
    <property type="molecule type" value="Genomic_DNA"/>
</dbReference>
<dbReference type="PANTHER" id="PTHR21461">
    <property type="entry name" value="GLYCOSYLTRANSFERASE FAMILY 92 PROTEIN"/>
    <property type="match status" value="1"/>
</dbReference>
<evidence type="ECO:0000256" key="2">
    <source>
        <dbReference type="ARBA" id="ARBA00022692"/>
    </source>
</evidence>